<sequence length="163" mass="17697">MKKLSEIVLFLLLSAFCVGLAACSSDDDGGISVSGRTLEPYLPDEFSSKNVDALYVKSESGDYPSENVRNYSGTYAFYFFGDKTFVMTAAAEWTQNGQKIPVTMTIYEGAFTKTGDYTNGTLNCTTTNTAKNPFGCAPIPPAPSEITVTGGTFTIQTYEFTKR</sequence>
<reference evidence="2 3" key="1">
    <citation type="submission" date="2011-09" db="EMBL/GenBank/DDBJ databases">
        <title>The draft genome of Treponema saccharophilum DSM 2985.</title>
        <authorList>
            <consortium name="US DOE Joint Genome Institute (JGI-PGF)"/>
            <person name="Lucas S."/>
            <person name="Copeland A."/>
            <person name="Lapidus A."/>
            <person name="Glavina del Rio T."/>
            <person name="Dalin E."/>
            <person name="Tice H."/>
            <person name="Bruce D."/>
            <person name="Goodwin L."/>
            <person name="Pitluck S."/>
            <person name="Peters L."/>
            <person name="Kyrpides N."/>
            <person name="Mavromatis K."/>
            <person name="Ivanova N."/>
            <person name="Markowitz V."/>
            <person name="Cheng J.-F."/>
            <person name="Hugenholtz P."/>
            <person name="Woyke T."/>
            <person name="Wu D."/>
            <person name="Gronow S."/>
            <person name="Wellnitz S."/>
            <person name="Brambilla E."/>
            <person name="Klenk H.-P."/>
            <person name="Eisen J.A."/>
        </authorList>
    </citation>
    <scope>NUCLEOTIDE SEQUENCE [LARGE SCALE GENOMIC DNA]</scope>
    <source>
        <strain evidence="2 3">DSM 2985</strain>
    </source>
</reference>
<evidence type="ECO:0000313" key="2">
    <source>
        <dbReference type="EMBL" id="EIC01363.1"/>
    </source>
</evidence>
<dbReference type="STRING" id="907348.TresaDRAFT_1255"/>
<evidence type="ECO:0000313" key="3">
    <source>
        <dbReference type="Proteomes" id="UP000003571"/>
    </source>
</evidence>
<evidence type="ECO:0000256" key="1">
    <source>
        <dbReference type="SAM" id="SignalP"/>
    </source>
</evidence>
<proteinExistence type="predicted"/>
<dbReference type="PROSITE" id="PS51257">
    <property type="entry name" value="PROKAR_LIPOPROTEIN"/>
    <property type="match status" value="1"/>
</dbReference>
<accession>H7ELV5</accession>
<keyword evidence="1" id="KW-0732">Signal</keyword>
<dbReference type="Proteomes" id="UP000003571">
    <property type="component" value="Unassembled WGS sequence"/>
</dbReference>
<dbReference type="PATRIC" id="fig|907348.3.peg.1902"/>
<dbReference type="EMBL" id="AGRW01000050">
    <property type="protein sequence ID" value="EIC01363.1"/>
    <property type="molecule type" value="Genomic_DNA"/>
</dbReference>
<gene>
    <name evidence="2" type="ORF">TresaDRAFT_1255</name>
</gene>
<protein>
    <recommendedName>
        <fullName evidence="4">Lipoprotein</fullName>
    </recommendedName>
</protein>
<comment type="caution">
    <text evidence="2">The sequence shown here is derived from an EMBL/GenBank/DDBJ whole genome shotgun (WGS) entry which is preliminary data.</text>
</comment>
<feature type="signal peptide" evidence="1">
    <location>
        <begin position="1"/>
        <end position="21"/>
    </location>
</feature>
<feature type="chain" id="PRO_5003609804" description="Lipoprotein" evidence="1">
    <location>
        <begin position="22"/>
        <end position="163"/>
    </location>
</feature>
<evidence type="ECO:0008006" key="4">
    <source>
        <dbReference type="Google" id="ProtNLM"/>
    </source>
</evidence>
<keyword evidence="3" id="KW-1185">Reference proteome</keyword>
<organism evidence="2 3">
    <name type="scientific">Treponema saccharophilum DSM 2985</name>
    <dbReference type="NCBI Taxonomy" id="907348"/>
    <lineage>
        <taxon>Bacteria</taxon>
        <taxon>Pseudomonadati</taxon>
        <taxon>Spirochaetota</taxon>
        <taxon>Spirochaetia</taxon>
        <taxon>Spirochaetales</taxon>
        <taxon>Treponemataceae</taxon>
        <taxon>Treponema</taxon>
    </lineage>
</organism>
<name>H7ELV5_9SPIR</name>
<dbReference type="AlphaFoldDB" id="H7ELV5"/>
<dbReference type="RefSeq" id="WP_002705059.1">
    <property type="nucleotide sequence ID" value="NZ_AGRW01000050.1"/>
</dbReference>